<evidence type="ECO:0000313" key="1">
    <source>
        <dbReference type="EMBL" id="KAL3676774.1"/>
    </source>
</evidence>
<comment type="caution">
    <text evidence="1">The sequence shown here is derived from an EMBL/GenBank/DDBJ whole genome shotgun (WGS) entry which is preliminary data.</text>
</comment>
<reference evidence="1 2" key="1">
    <citation type="submission" date="2024-09" db="EMBL/GenBank/DDBJ databases">
        <title>Chromosome-scale assembly of Riccia sorocarpa.</title>
        <authorList>
            <person name="Paukszto L."/>
        </authorList>
    </citation>
    <scope>NUCLEOTIDE SEQUENCE [LARGE SCALE GENOMIC DNA]</scope>
    <source>
        <strain evidence="1">LP-2024</strain>
        <tissue evidence="1">Aerial parts of the thallus</tissue>
    </source>
</reference>
<accession>A0ABD3GHY2</accession>
<gene>
    <name evidence="1" type="ORF">R1sor_026722</name>
</gene>
<proteinExistence type="predicted"/>
<protein>
    <recommendedName>
        <fullName evidence="3">F-box domain-containing protein</fullName>
    </recommendedName>
</protein>
<dbReference type="PANTHER" id="PTHR31672:SF2">
    <property type="entry name" value="F-BOX DOMAIN-CONTAINING PROTEIN"/>
    <property type="match status" value="1"/>
</dbReference>
<organism evidence="1 2">
    <name type="scientific">Riccia sorocarpa</name>
    <dbReference type="NCBI Taxonomy" id="122646"/>
    <lineage>
        <taxon>Eukaryota</taxon>
        <taxon>Viridiplantae</taxon>
        <taxon>Streptophyta</taxon>
        <taxon>Embryophyta</taxon>
        <taxon>Marchantiophyta</taxon>
        <taxon>Marchantiopsida</taxon>
        <taxon>Marchantiidae</taxon>
        <taxon>Marchantiales</taxon>
        <taxon>Ricciaceae</taxon>
        <taxon>Riccia</taxon>
    </lineage>
</organism>
<dbReference type="PANTHER" id="PTHR31672">
    <property type="entry name" value="BNACNNG10540D PROTEIN"/>
    <property type="match status" value="1"/>
</dbReference>
<evidence type="ECO:0008006" key="3">
    <source>
        <dbReference type="Google" id="ProtNLM"/>
    </source>
</evidence>
<name>A0ABD3GHY2_9MARC</name>
<evidence type="ECO:0000313" key="2">
    <source>
        <dbReference type="Proteomes" id="UP001633002"/>
    </source>
</evidence>
<sequence length="468" mass="53561">MLGLVGNKASTVGVLNHGSYRTWEAWVKGRPISSTNIFFSLSPSIPAPPLFLVGVSTEVILDEVEACGKLRGKLPTEMIEKIISLIPFPGILTARALSNEWRLRLGARASNTEDIRFSEMVKFAGACWPVYFPLGLDVRNRIITGLDHISWTWVTLYKESLDFEAPPRSNPVPWEFAYRMTGLGSLLCIETNTKAIKNPEEEFFAYNVFTRAWKWLPPRPACEWLSKSEDSYPLPPVNEHPMYLIPDGPDYYKVLILANLQRVVGESLVEFRIGAYLYESRNNSWTVGLSSEGRWRSVVRRGLYCNGVIYFNPFWDDGGLLRYSAYIVESGCWDQHLPPLRLRRRMYRTLRFIILDNQLLLFARPRSDGGVLDEINKNSLILYKVDPLTGYCDVIYRGPPEPIPGAFARLLVRHGDSIFFEIGNSFIEFNIRKHTWTHSPPIARGMPYWHLVWSSTTFEPGRNPFITV</sequence>
<keyword evidence="2" id="KW-1185">Reference proteome</keyword>
<dbReference type="EMBL" id="JBJQOH010000008">
    <property type="protein sequence ID" value="KAL3676774.1"/>
    <property type="molecule type" value="Genomic_DNA"/>
</dbReference>
<dbReference type="InterPro" id="IPR050796">
    <property type="entry name" value="SCF_F-box_component"/>
</dbReference>
<dbReference type="Proteomes" id="UP001633002">
    <property type="component" value="Unassembled WGS sequence"/>
</dbReference>
<dbReference type="AlphaFoldDB" id="A0ABD3GHY2"/>